<accession>A0ABQ0FGG8</accession>
<dbReference type="InterPro" id="IPR039417">
    <property type="entry name" value="Peptidase_C1A_papain-like"/>
</dbReference>
<dbReference type="InterPro" id="IPR013128">
    <property type="entry name" value="Peptidase_C1A"/>
</dbReference>
<comment type="similarity">
    <text evidence="1">Belongs to the peptidase C1 family.</text>
</comment>
<dbReference type="SUPFAM" id="SSF54001">
    <property type="entry name" value="Cysteine proteinases"/>
    <property type="match status" value="1"/>
</dbReference>
<protein>
    <submittedName>
        <fullName evidence="4">Cathepsin M</fullName>
    </submittedName>
</protein>
<comment type="caution">
    <text evidence="4">The sequence shown here is derived from an EMBL/GenBank/DDBJ whole genome shotgun (WGS) entry which is preliminary data.</text>
</comment>
<evidence type="ECO:0000313" key="5">
    <source>
        <dbReference type="Proteomes" id="UP001623349"/>
    </source>
</evidence>
<dbReference type="EMBL" id="BAAFST010000013">
    <property type="protein sequence ID" value="GAB1298291.1"/>
    <property type="molecule type" value="Genomic_DNA"/>
</dbReference>
<sequence length="353" mass="39872">MVNFQCWYIGNYFQYDDEKGMTPAVFLVILCLGTASSSPALDPVLDAEWQKWKRKYEKTYSLRGRRTEESSMGKNMKKIKLHNGENGLGKHGFTMEMNAFGDMSGEEFRKMMTEIPIATIKKGKSVQKRLSANLPKFKNWKKRGYITPVRNQGRCNSCWAMSVTGAIEGQMFRKTGQLIPLSVQNLVDCSRPQGNMGCYLGNTYLALQYVKENGGLESEATYPYEEKEGSCRYNPENSTASIRGIEFVPKNEDALMNAVATVGPISVAIDARHESFLFYKRGIYHEPNCSSSIVTHAMLLVGYGFLGIESDDRKYWLVKNSMGIQWGNRGYMKLAKDQGNHCGIATYALYPRV</sequence>
<dbReference type="InterPro" id="IPR025660">
    <property type="entry name" value="Pept_his_AS"/>
</dbReference>
<evidence type="ECO:0000259" key="2">
    <source>
        <dbReference type="SMART" id="SM00645"/>
    </source>
</evidence>
<dbReference type="Pfam" id="PF00112">
    <property type="entry name" value="Peptidase_C1"/>
    <property type="match status" value="1"/>
</dbReference>
<dbReference type="InterPro" id="IPR038765">
    <property type="entry name" value="Papain-like_cys_pep_sf"/>
</dbReference>
<dbReference type="PANTHER" id="PTHR12411">
    <property type="entry name" value="CYSTEINE PROTEASE FAMILY C1-RELATED"/>
    <property type="match status" value="1"/>
</dbReference>
<reference evidence="4 5" key="1">
    <citation type="submission" date="2024-08" db="EMBL/GenBank/DDBJ databases">
        <title>The draft genome of Apodemus speciosus.</title>
        <authorList>
            <person name="Nabeshima K."/>
            <person name="Suzuki S."/>
            <person name="Onuma M."/>
        </authorList>
    </citation>
    <scope>NUCLEOTIDE SEQUENCE [LARGE SCALE GENOMIC DNA]</scope>
    <source>
        <strain evidence="4">IB14-021</strain>
    </source>
</reference>
<dbReference type="InterPro" id="IPR013201">
    <property type="entry name" value="Prot_inhib_I29"/>
</dbReference>
<dbReference type="Pfam" id="PF08246">
    <property type="entry name" value="Inhibitor_I29"/>
    <property type="match status" value="1"/>
</dbReference>
<evidence type="ECO:0000259" key="3">
    <source>
        <dbReference type="SMART" id="SM00848"/>
    </source>
</evidence>
<evidence type="ECO:0000313" key="4">
    <source>
        <dbReference type="EMBL" id="GAB1298291.1"/>
    </source>
</evidence>
<evidence type="ECO:0000256" key="1">
    <source>
        <dbReference type="ARBA" id="ARBA00008455"/>
    </source>
</evidence>
<dbReference type="Gene3D" id="3.90.70.10">
    <property type="entry name" value="Cysteine proteinases"/>
    <property type="match status" value="1"/>
</dbReference>
<dbReference type="Proteomes" id="UP001623349">
    <property type="component" value="Unassembled WGS sequence"/>
</dbReference>
<proteinExistence type="inferred from homology"/>
<feature type="domain" description="Peptidase C1A papain C-terminal" evidence="2">
    <location>
        <begin position="134"/>
        <end position="352"/>
    </location>
</feature>
<dbReference type="PRINTS" id="PR00705">
    <property type="entry name" value="PAPAIN"/>
</dbReference>
<dbReference type="PROSITE" id="PS00639">
    <property type="entry name" value="THIOL_PROTEASE_HIS"/>
    <property type="match status" value="1"/>
</dbReference>
<gene>
    <name evidence="4" type="ORF">APTSU1_001352700</name>
</gene>
<dbReference type="InterPro" id="IPR000668">
    <property type="entry name" value="Peptidase_C1A_C"/>
</dbReference>
<dbReference type="CDD" id="cd02248">
    <property type="entry name" value="Peptidase_C1A"/>
    <property type="match status" value="1"/>
</dbReference>
<dbReference type="SMART" id="SM00645">
    <property type="entry name" value="Pept_C1"/>
    <property type="match status" value="1"/>
</dbReference>
<feature type="domain" description="Cathepsin propeptide inhibitor" evidence="3">
    <location>
        <begin position="49"/>
        <end position="108"/>
    </location>
</feature>
<dbReference type="SMART" id="SM00848">
    <property type="entry name" value="Inhibitor_I29"/>
    <property type="match status" value="1"/>
</dbReference>
<organism evidence="4 5">
    <name type="scientific">Apodemus speciosus</name>
    <name type="common">Large Japanese field mouse</name>
    <dbReference type="NCBI Taxonomy" id="105296"/>
    <lineage>
        <taxon>Eukaryota</taxon>
        <taxon>Metazoa</taxon>
        <taxon>Chordata</taxon>
        <taxon>Craniata</taxon>
        <taxon>Vertebrata</taxon>
        <taxon>Euteleostomi</taxon>
        <taxon>Mammalia</taxon>
        <taxon>Eutheria</taxon>
        <taxon>Euarchontoglires</taxon>
        <taxon>Glires</taxon>
        <taxon>Rodentia</taxon>
        <taxon>Myomorpha</taxon>
        <taxon>Muroidea</taxon>
        <taxon>Muridae</taxon>
        <taxon>Murinae</taxon>
        <taxon>Apodemus</taxon>
    </lineage>
</organism>
<keyword evidence="5" id="KW-1185">Reference proteome</keyword>
<name>A0ABQ0FGG8_APOSI</name>